<organism evidence="2 3">
    <name type="scientific">Agaribacillus aureus</name>
    <dbReference type="NCBI Taxonomy" id="3051825"/>
    <lineage>
        <taxon>Bacteria</taxon>
        <taxon>Pseudomonadati</taxon>
        <taxon>Bacteroidota</taxon>
        <taxon>Cytophagia</taxon>
        <taxon>Cytophagales</taxon>
        <taxon>Splendidivirgaceae</taxon>
        <taxon>Agaribacillus</taxon>
    </lineage>
</organism>
<dbReference type="RefSeq" id="WP_346757832.1">
    <property type="nucleotide sequence ID" value="NZ_JAUJEB010000001.1"/>
</dbReference>
<sequence length="169" mass="19029">MVNEGRLILTEKQVLQKIRRIAFEIYENNFSEKQIWIAGIHDQGYIFAQLLSREIQSISTLKVHLIQVGINKSDPEHSEVVLDTEKPAIRGKCLILADDVLNTGKTLAYSLKSFLNQGMKKIETAVLVNRKHSLFPISASYTGYELSTTLTEHVQVILTADSKGVFLVD</sequence>
<dbReference type="SUPFAM" id="SSF53271">
    <property type="entry name" value="PRTase-like"/>
    <property type="match status" value="1"/>
</dbReference>
<dbReference type="Pfam" id="PF00156">
    <property type="entry name" value="Pribosyltran"/>
    <property type="match status" value="1"/>
</dbReference>
<keyword evidence="3" id="KW-1185">Reference proteome</keyword>
<dbReference type="Proteomes" id="UP001172083">
    <property type="component" value="Unassembled WGS sequence"/>
</dbReference>
<proteinExistence type="predicted"/>
<comment type="caution">
    <text evidence="2">The sequence shown here is derived from an EMBL/GenBank/DDBJ whole genome shotgun (WGS) entry which is preliminary data.</text>
</comment>
<dbReference type="InterPro" id="IPR029057">
    <property type="entry name" value="PRTase-like"/>
</dbReference>
<evidence type="ECO:0000313" key="2">
    <source>
        <dbReference type="EMBL" id="MDN5212514.1"/>
    </source>
</evidence>
<accession>A0ABT8L424</accession>
<reference evidence="2" key="1">
    <citation type="submission" date="2023-06" db="EMBL/GenBank/DDBJ databases">
        <title>Genomic of Agaribacillus aureum.</title>
        <authorList>
            <person name="Wang G."/>
        </authorList>
    </citation>
    <scope>NUCLEOTIDE SEQUENCE</scope>
    <source>
        <strain evidence="2">BMA12</strain>
    </source>
</reference>
<gene>
    <name evidence="2" type="ORF">QQ020_10680</name>
</gene>
<dbReference type="GO" id="GO:0016757">
    <property type="term" value="F:glycosyltransferase activity"/>
    <property type="evidence" value="ECO:0007669"/>
    <property type="project" value="UniProtKB-KW"/>
</dbReference>
<dbReference type="InterPro" id="IPR000836">
    <property type="entry name" value="PRTase_dom"/>
</dbReference>
<evidence type="ECO:0000259" key="1">
    <source>
        <dbReference type="Pfam" id="PF00156"/>
    </source>
</evidence>
<feature type="domain" description="Phosphoribosyltransferase" evidence="1">
    <location>
        <begin position="9"/>
        <end position="144"/>
    </location>
</feature>
<keyword evidence="2" id="KW-0808">Transferase</keyword>
<dbReference type="Gene3D" id="3.40.50.2020">
    <property type="match status" value="1"/>
</dbReference>
<name>A0ABT8L424_9BACT</name>
<dbReference type="EMBL" id="JAUJEB010000001">
    <property type="protein sequence ID" value="MDN5212514.1"/>
    <property type="molecule type" value="Genomic_DNA"/>
</dbReference>
<protein>
    <submittedName>
        <fullName evidence="2">Phosphoribosyltransferase family protein</fullName>
    </submittedName>
</protein>
<dbReference type="InterPro" id="IPR050137">
    <property type="entry name" value="PyrR_bifunctional"/>
</dbReference>
<evidence type="ECO:0000313" key="3">
    <source>
        <dbReference type="Proteomes" id="UP001172083"/>
    </source>
</evidence>
<dbReference type="PANTHER" id="PTHR11608">
    <property type="entry name" value="BIFUNCTIONAL PROTEIN PYRR"/>
    <property type="match status" value="1"/>
</dbReference>
<dbReference type="CDD" id="cd06223">
    <property type="entry name" value="PRTases_typeI"/>
    <property type="match status" value="1"/>
</dbReference>
<dbReference type="PANTHER" id="PTHR11608:SF0">
    <property type="entry name" value="BIFUNCTIONAL PROTEIN PYRR"/>
    <property type="match status" value="1"/>
</dbReference>
<keyword evidence="2" id="KW-0328">Glycosyltransferase</keyword>